<dbReference type="SUPFAM" id="SSF57850">
    <property type="entry name" value="RING/U-box"/>
    <property type="match status" value="2"/>
</dbReference>
<evidence type="ECO:0000256" key="4">
    <source>
        <dbReference type="PROSITE-ProRule" id="PRU00175"/>
    </source>
</evidence>
<evidence type="ECO:0000256" key="5">
    <source>
        <dbReference type="SAM" id="MobiDB-lite"/>
    </source>
</evidence>
<dbReference type="CDD" id="cd16514">
    <property type="entry name" value="RING-HC_LONFs_rpt2"/>
    <property type="match status" value="1"/>
</dbReference>
<dbReference type="Gene3D" id="2.30.130.40">
    <property type="entry name" value="LON domain-like"/>
    <property type="match status" value="1"/>
</dbReference>
<accession>A0A9N9FIN9</accession>
<dbReference type="InterPro" id="IPR027370">
    <property type="entry name" value="Znf-RING_euk"/>
</dbReference>
<dbReference type="Proteomes" id="UP000789508">
    <property type="component" value="Unassembled WGS sequence"/>
</dbReference>
<dbReference type="SMART" id="SM00184">
    <property type="entry name" value="RING"/>
    <property type="match status" value="2"/>
</dbReference>
<dbReference type="PANTHER" id="PTHR23327">
    <property type="entry name" value="RING FINGER PROTEIN 127"/>
    <property type="match status" value="1"/>
</dbReference>
<dbReference type="InterPro" id="IPR046336">
    <property type="entry name" value="Lon_prtase_N_sf"/>
</dbReference>
<gene>
    <name evidence="8" type="ORF">ALEPTO_LOCUS5313</name>
</gene>
<dbReference type="AlphaFoldDB" id="A0A9N9FIN9"/>
<feature type="region of interest" description="Disordered" evidence="5">
    <location>
        <begin position="70"/>
        <end position="95"/>
    </location>
</feature>
<proteinExistence type="predicted"/>
<feature type="region of interest" description="Disordered" evidence="5">
    <location>
        <begin position="1"/>
        <end position="20"/>
    </location>
</feature>
<keyword evidence="9" id="KW-1185">Reference proteome</keyword>
<reference evidence="8" key="1">
    <citation type="submission" date="2021-06" db="EMBL/GenBank/DDBJ databases">
        <authorList>
            <person name="Kallberg Y."/>
            <person name="Tangrot J."/>
            <person name="Rosling A."/>
        </authorList>
    </citation>
    <scope>NUCLEOTIDE SEQUENCE</scope>
    <source>
        <strain evidence="8">FL130A</strain>
    </source>
</reference>
<dbReference type="GO" id="GO:0008270">
    <property type="term" value="F:zinc ion binding"/>
    <property type="evidence" value="ECO:0007669"/>
    <property type="project" value="UniProtKB-KW"/>
</dbReference>
<dbReference type="Gene3D" id="1.20.58.1480">
    <property type="match status" value="1"/>
</dbReference>
<evidence type="ECO:0000313" key="8">
    <source>
        <dbReference type="EMBL" id="CAG8538985.1"/>
    </source>
</evidence>
<evidence type="ECO:0000256" key="1">
    <source>
        <dbReference type="ARBA" id="ARBA00022723"/>
    </source>
</evidence>
<dbReference type="OrthoDB" id="264917at2759"/>
<keyword evidence="1" id="KW-0479">Metal-binding</keyword>
<evidence type="ECO:0000256" key="2">
    <source>
        <dbReference type="ARBA" id="ARBA00022771"/>
    </source>
</evidence>
<feature type="domain" description="RING-type" evidence="6">
    <location>
        <begin position="277"/>
        <end position="315"/>
    </location>
</feature>
<evidence type="ECO:0000256" key="3">
    <source>
        <dbReference type="ARBA" id="ARBA00022833"/>
    </source>
</evidence>
<dbReference type="PROSITE" id="PS00518">
    <property type="entry name" value="ZF_RING_1"/>
    <property type="match status" value="1"/>
</dbReference>
<feature type="domain" description="Lon N-terminal" evidence="7">
    <location>
        <begin position="355"/>
        <end position="578"/>
    </location>
</feature>
<dbReference type="Pfam" id="PF02190">
    <property type="entry name" value="LON_substr_bdg"/>
    <property type="match status" value="1"/>
</dbReference>
<dbReference type="InterPro" id="IPR015947">
    <property type="entry name" value="PUA-like_sf"/>
</dbReference>
<feature type="compositionally biased region" description="Polar residues" evidence="5">
    <location>
        <begin position="71"/>
        <end position="90"/>
    </location>
</feature>
<keyword evidence="3" id="KW-0862">Zinc</keyword>
<sequence>MNICDLLNHDEREEQQQQQHWNIQSQQEQMPMIHHRNLPNPNQAGGYHHLHYNFTNNHAEIQHQHMDFSLPSYNQQNPRYRQQSQNSLSSTEERKLHQETAERILRLFVCPACNRLFTDPVTLSCGNTFCRNCFKYQCPDIHCGRRHSLLETRTDVTVSKLTELCVSQLSQFIPTAQHRRYLRHLLQQQQFQRNFANDDDDRAFIYLQRHFENEESDDENDRLMHNNGINGPFANSGNNSNDNNFIHTRSNSAFDTEALLSLNLAKLKQSILSELDCQVCYSLLIDPITTPCGHSFCKPCLTRSFDHNKTCPMCRHQLHISYTFLTNHPANKTITLVLESLYPNQYEERRLAVEHELYDTMEDTPIFVCSLIFPKMPCFLHVYEPKYRLMLRRCLESNQRHFGMVLPERNGQGYNEYGTILEIRSAEFLTDGRAQVETVGLYRFRVLERNQKDGYNVGRIERIDDIDPEEEDELERRDLEAAAINNSNPANPPMNEQPTARLISLAREFIDSLRNGGAPWLLQRLNSTYGEMPDDPSDFSFWVASVIPIDEYEKSRLLELRSVRERLKIINLWITQLREQWWFARGCCVS</sequence>
<organism evidence="8 9">
    <name type="scientific">Ambispora leptoticha</name>
    <dbReference type="NCBI Taxonomy" id="144679"/>
    <lineage>
        <taxon>Eukaryota</taxon>
        <taxon>Fungi</taxon>
        <taxon>Fungi incertae sedis</taxon>
        <taxon>Mucoromycota</taxon>
        <taxon>Glomeromycotina</taxon>
        <taxon>Glomeromycetes</taxon>
        <taxon>Archaeosporales</taxon>
        <taxon>Ambisporaceae</taxon>
        <taxon>Ambispora</taxon>
    </lineage>
</organism>
<protein>
    <submittedName>
        <fullName evidence="8">3001_t:CDS:1</fullName>
    </submittedName>
</protein>
<keyword evidence="2 4" id="KW-0863">Zinc-finger</keyword>
<evidence type="ECO:0000259" key="6">
    <source>
        <dbReference type="PROSITE" id="PS50089"/>
    </source>
</evidence>
<dbReference type="PROSITE" id="PS50089">
    <property type="entry name" value="ZF_RING_2"/>
    <property type="match status" value="1"/>
</dbReference>
<evidence type="ECO:0000313" key="9">
    <source>
        <dbReference type="Proteomes" id="UP000789508"/>
    </source>
</evidence>
<dbReference type="InterPro" id="IPR013083">
    <property type="entry name" value="Znf_RING/FYVE/PHD"/>
</dbReference>
<evidence type="ECO:0000259" key="7">
    <source>
        <dbReference type="PROSITE" id="PS51787"/>
    </source>
</evidence>
<dbReference type="Pfam" id="PF13923">
    <property type="entry name" value="zf-C3HC4_2"/>
    <property type="match status" value="1"/>
</dbReference>
<dbReference type="InterPro" id="IPR003111">
    <property type="entry name" value="Lon_prtase_N"/>
</dbReference>
<dbReference type="EMBL" id="CAJVPS010001462">
    <property type="protein sequence ID" value="CAG8538985.1"/>
    <property type="molecule type" value="Genomic_DNA"/>
</dbReference>
<comment type="caution">
    <text evidence="8">The sequence shown here is derived from an EMBL/GenBank/DDBJ whole genome shotgun (WGS) entry which is preliminary data.</text>
</comment>
<dbReference type="SUPFAM" id="SSF88697">
    <property type="entry name" value="PUA domain-like"/>
    <property type="match status" value="1"/>
</dbReference>
<dbReference type="SMART" id="SM00464">
    <property type="entry name" value="LON"/>
    <property type="match status" value="1"/>
</dbReference>
<dbReference type="Gene3D" id="3.30.40.10">
    <property type="entry name" value="Zinc/RING finger domain, C3HC4 (zinc finger)"/>
    <property type="match status" value="2"/>
</dbReference>
<dbReference type="InterPro" id="IPR001841">
    <property type="entry name" value="Znf_RING"/>
</dbReference>
<dbReference type="InterPro" id="IPR017907">
    <property type="entry name" value="Znf_RING_CS"/>
</dbReference>
<dbReference type="PANTHER" id="PTHR23327:SF42">
    <property type="entry name" value="LON PEPTIDASE N-TERMINAL DOMAIN AND RING FINGER PROTEIN C14F5.10C"/>
    <property type="match status" value="1"/>
</dbReference>
<name>A0A9N9FIN9_9GLOM</name>
<dbReference type="PROSITE" id="PS51787">
    <property type="entry name" value="LON_N"/>
    <property type="match status" value="1"/>
</dbReference>
<dbReference type="Pfam" id="PF13445">
    <property type="entry name" value="zf-RING_UBOX"/>
    <property type="match status" value="1"/>
</dbReference>